<reference evidence="1 2" key="1">
    <citation type="journal article" date="2015" name="Plant Cell">
        <title>Oil accumulation by the oleaginous diatom Fistulifera solaris as revealed by the genome and transcriptome.</title>
        <authorList>
            <person name="Tanaka T."/>
            <person name="Maeda Y."/>
            <person name="Veluchamy A."/>
            <person name="Tanaka M."/>
            <person name="Abida H."/>
            <person name="Marechal E."/>
            <person name="Bowler C."/>
            <person name="Muto M."/>
            <person name="Sunaga Y."/>
            <person name="Tanaka M."/>
            <person name="Yoshino T."/>
            <person name="Taniguchi T."/>
            <person name="Fukuda Y."/>
            <person name="Nemoto M."/>
            <person name="Matsumoto M."/>
            <person name="Wong P.S."/>
            <person name="Aburatani S."/>
            <person name="Fujibuchi W."/>
        </authorList>
    </citation>
    <scope>NUCLEOTIDE SEQUENCE [LARGE SCALE GENOMIC DNA]</scope>
    <source>
        <strain evidence="1 2">JPCC DA0580</strain>
    </source>
</reference>
<comment type="caution">
    <text evidence="1">The sequence shown here is derived from an EMBL/GenBank/DDBJ whole genome shotgun (WGS) entry which is preliminary data.</text>
</comment>
<evidence type="ECO:0000313" key="2">
    <source>
        <dbReference type="Proteomes" id="UP000198406"/>
    </source>
</evidence>
<organism evidence="1 2">
    <name type="scientific">Fistulifera solaris</name>
    <name type="common">Oleaginous diatom</name>
    <dbReference type="NCBI Taxonomy" id="1519565"/>
    <lineage>
        <taxon>Eukaryota</taxon>
        <taxon>Sar</taxon>
        <taxon>Stramenopiles</taxon>
        <taxon>Ochrophyta</taxon>
        <taxon>Bacillariophyta</taxon>
        <taxon>Bacillariophyceae</taxon>
        <taxon>Bacillariophycidae</taxon>
        <taxon>Naviculales</taxon>
        <taxon>Naviculaceae</taxon>
        <taxon>Fistulifera</taxon>
    </lineage>
</organism>
<keyword evidence="2" id="KW-1185">Reference proteome</keyword>
<gene>
    <name evidence="1" type="ORF">FisN_18Hu013</name>
</gene>
<sequence length="492" mass="55871">MSGRKKPNDPLLEVIPHSLLKPEHVKDFNKYKGLGVLHENGTFMCCSPLRVREVPPVGHRRVYFIYCDSGISRSFSFTSPNDKTLAQTVTYFMKWGEMDFPKINEFEISAPRGTFDFRAAGSPCLARLLQLSLPRKLKLINLQLSVEQSIILATRPYPIKLALSGGRFEDDGSAFTKCVKKRKASFGSFVVFKKMPVLSKRSMCRLLQAECIDVFKIYDLSGTIAPLFSGAKSVIYSGSIADLDTDLEQFNIATRNLSLTLDARPRRTFPVIPVPRTFPAEPVIAFLRRLAQYCHLIELKIKFCSFCNLDIPDAITRELFGTVLANVDLQILDLAGWFCYIQLMKEQFTELFECVKVHKSLRTLRINVHDKEGTFGPSFIYLRRLLSCNRKLVVTCGNGKVYTDKKGTIKALYSLNRFYAGLVAMVAQCPIWRSLLVTTTLVKSASKNFQRTALLFEKHSDILHELLQHADLDIEGQENYFALLPSRPRRHS</sequence>
<proteinExistence type="predicted"/>
<dbReference type="InParanoid" id="A0A1Z5JUU8"/>
<name>A0A1Z5JUU8_FISSO</name>
<evidence type="ECO:0000313" key="1">
    <source>
        <dbReference type="EMBL" id="GAX17813.1"/>
    </source>
</evidence>
<dbReference type="AlphaFoldDB" id="A0A1Z5JUU8"/>
<dbReference type="Proteomes" id="UP000198406">
    <property type="component" value="Unassembled WGS sequence"/>
</dbReference>
<protein>
    <submittedName>
        <fullName evidence="1">Uncharacterized protein</fullName>
    </submittedName>
</protein>
<accession>A0A1Z5JUU8</accession>
<dbReference type="EMBL" id="BDSP01000123">
    <property type="protein sequence ID" value="GAX17813.1"/>
    <property type="molecule type" value="Genomic_DNA"/>
</dbReference>